<dbReference type="Pfam" id="PF00144">
    <property type="entry name" value="Beta-lactamase"/>
    <property type="match status" value="1"/>
</dbReference>
<organism evidence="2 3">
    <name type="scientific">Oceanobacillus limi</name>
    <dbReference type="NCBI Taxonomy" id="930131"/>
    <lineage>
        <taxon>Bacteria</taxon>
        <taxon>Bacillati</taxon>
        <taxon>Bacillota</taxon>
        <taxon>Bacilli</taxon>
        <taxon>Bacillales</taxon>
        <taxon>Bacillaceae</taxon>
        <taxon>Oceanobacillus</taxon>
    </lineage>
</organism>
<dbReference type="SUPFAM" id="SSF56601">
    <property type="entry name" value="beta-lactamase/transpeptidase-like"/>
    <property type="match status" value="1"/>
</dbReference>
<dbReference type="STRING" id="930131.SAMN05216389_11824"/>
<proteinExistence type="predicted"/>
<keyword evidence="3" id="KW-1185">Reference proteome</keyword>
<gene>
    <name evidence="2" type="ORF">SAMN05216389_11824</name>
</gene>
<dbReference type="Proteomes" id="UP000198618">
    <property type="component" value="Unassembled WGS sequence"/>
</dbReference>
<evidence type="ECO:0000313" key="3">
    <source>
        <dbReference type="Proteomes" id="UP000198618"/>
    </source>
</evidence>
<dbReference type="PANTHER" id="PTHR43283:SF7">
    <property type="entry name" value="BETA-LACTAMASE-RELATED DOMAIN-CONTAINING PROTEIN"/>
    <property type="match status" value="1"/>
</dbReference>
<dbReference type="InterPro" id="IPR001466">
    <property type="entry name" value="Beta-lactam-related"/>
</dbReference>
<protein>
    <submittedName>
        <fullName evidence="2">CubicO group peptidase, beta-lactamase class C family</fullName>
    </submittedName>
</protein>
<dbReference type="InterPro" id="IPR012338">
    <property type="entry name" value="Beta-lactam/transpept-like"/>
</dbReference>
<dbReference type="InterPro" id="IPR050789">
    <property type="entry name" value="Diverse_Enzym_Activities"/>
</dbReference>
<name>A0A1I0G023_9BACI</name>
<reference evidence="2 3" key="1">
    <citation type="submission" date="2016-10" db="EMBL/GenBank/DDBJ databases">
        <authorList>
            <person name="de Groot N.N."/>
        </authorList>
    </citation>
    <scope>NUCLEOTIDE SEQUENCE [LARGE SCALE GENOMIC DNA]</scope>
    <source>
        <strain evidence="2 3">IBRC-M 10780</strain>
    </source>
</reference>
<feature type="domain" description="Beta-lactamase-related" evidence="1">
    <location>
        <begin position="24"/>
        <end position="324"/>
    </location>
</feature>
<evidence type="ECO:0000259" key="1">
    <source>
        <dbReference type="Pfam" id="PF00144"/>
    </source>
</evidence>
<dbReference type="EMBL" id="FOHE01000018">
    <property type="protein sequence ID" value="SET63897.1"/>
    <property type="molecule type" value="Genomic_DNA"/>
</dbReference>
<dbReference type="RefSeq" id="WP_244513604.1">
    <property type="nucleotide sequence ID" value="NZ_FOHE01000018.1"/>
</dbReference>
<dbReference type="AlphaFoldDB" id="A0A1I0G023"/>
<dbReference type="Gene3D" id="3.40.710.10">
    <property type="entry name" value="DD-peptidase/beta-lactamase superfamily"/>
    <property type="match status" value="1"/>
</dbReference>
<evidence type="ECO:0000313" key="2">
    <source>
        <dbReference type="EMBL" id="SET63897.1"/>
    </source>
</evidence>
<sequence>MKIKGASCENGFTGFKEITSYTENIKEEMGASGAALVILQDDRIMHEWYAGTHHFEQGAREIDAASRFNVYSVRVTYIGLALAIAVKEGYLKLDDKLRDYLNEYDPEILGETTIRHLVTRSTGLKFRENNVFRVFDLGTNLEGKRPDLLAKVLYKATGFTVNEWISEKVCKQLKLENTGWVTEGERHLVCDVTSPKSYPTLRIGSNIGDERNLYVNARELATWGNLHLNKGRFEGRQVLPREVFDLATSVQSPNSVPSTFPKFGFFWWIKDDDVTYEYNELGSNLPYGSYQILGASGCSCLVIPKFNAVAVRMYNSLNESKDFDYVKDIQSFGNIVASSLARFSRRNEK</sequence>
<dbReference type="PANTHER" id="PTHR43283">
    <property type="entry name" value="BETA-LACTAMASE-RELATED"/>
    <property type="match status" value="1"/>
</dbReference>
<accession>A0A1I0G023</accession>